<feature type="compositionally biased region" description="Low complexity" evidence="2">
    <location>
        <begin position="991"/>
        <end position="1007"/>
    </location>
</feature>
<feature type="compositionally biased region" description="Basic and acidic residues" evidence="2">
    <location>
        <begin position="750"/>
        <end position="786"/>
    </location>
</feature>
<organism evidence="4 5">
    <name type="scientific">Turnera subulata</name>
    <dbReference type="NCBI Taxonomy" id="218843"/>
    <lineage>
        <taxon>Eukaryota</taxon>
        <taxon>Viridiplantae</taxon>
        <taxon>Streptophyta</taxon>
        <taxon>Embryophyta</taxon>
        <taxon>Tracheophyta</taxon>
        <taxon>Spermatophyta</taxon>
        <taxon>Magnoliopsida</taxon>
        <taxon>eudicotyledons</taxon>
        <taxon>Gunneridae</taxon>
        <taxon>Pentapetalae</taxon>
        <taxon>rosids</taxon>
        <taxon>fabids</taxon>
        <taxon>Malpighiales</taxon>
        <taxon>Passifloraceae</taxon>
        <taxon>Turnera</taxon>
    </lineage>
</organism>
<dbReference type="OrthoDB" id="1939715at2759"/>
<evidence type="ECO:0000259" key="3">
    <source>
        <dbReference type="Pfam" id="PF07001"/>
    </source>
</evidence>
<dbReference type="GO" id="GO:0040029">
    <property type="term" value="P:epigenetic regulation of gene expression"/>
    <property type="evidence" value="ECO:0007669"/>
    <property type="project" value="TreeGrafter"/>
</dbReference>
<accession>A0A9Q0FZ13</accession>
<feature type="region of interest" description="Disordered" evidence="2">
    <location>
        <begin position="1278"/>
        <end position="1575"/>
    </location>
</feature>
<feature type="region of interest" description="Disordered" evidence="2">
    <location>
        <begin position="951"/>
        <end position="1133"/>
    </location>
</feature>
<reference evidence="4" key="2">
    <citation type="journal article" date="2023" name="Plants (Basel)">
        <title>Annotation of the Turnera subulata (Passifloraceae) Draft Genome Reveals the S-Locus Evolved after the Divergence of Turneroideae from Passifloroideae in a Stepwise Manner.</title>
        <authorList>
            <person name="Henning P.M."/>
            <person name="Roalson E.H."/>
            <person name="Mir W."/>
            <person name="McCubbin A.G."/>
            <person name="Shore J.S."/>
        </authorList>
    </citation>
    <scope>NUCLEOTIDE SEQUENCE</scope>
    <source>
        <strain evidence="4">F60SS</strain>
    </source>
</reference>
<feature type="region of interest" description="Disordered" evidence="2">
    <location>
        <begin position="1145"/>
        <end position="1223"/>
    </location>
</feature>
<feature type="compositionally biased region" description="Basic residues" evidence="2">
    <location>
        <begin position="1056"/>
        <end position="1070"/>
    </location>
</feature>
<proteinExistence type="predicted"/>
<dbReference type="InterPro" id="IPR038808">
    <property type="entry name" value="MOS1-like"/>
</dbReference>
<name>A0A9Q0FZ13_9ROSI</name>
<gene>
    <name evidence="4" type="ORF">Tsubulata_002940</name>
</gene>
<feature type="compositionally biased region" description="Polar residues" evidence="2">
    <location>
        <begin position="1523"/>
        <end position="1532"/>
    </location>
</feature>
<feature type="compositionally biased region" description="Basic and acidic residues" evidence="2">
    <location>
        <begin position="1034"/>
        <end position="1055"/>
    </location>
</feature>
<feature type="compositionally biased region" description="Low complexity" evidence="2">
    <location>
        <begin position="1550"/>
        <end position="1560"/>
    </location>
</feature>
<feature type="compositionally biased region" description="Low complexity" evidence="2">
    <location>
        <begin position="1020"/>
        <end position="1033"/>
    </location>
</feature>
<comment type="caution">
    <text evidence="4">The sequence shown here is derived from an EMBL/GenBank/DDBJ whole genome shotgun (WGS) entry which is preliminary data.</text>
</comment>
<feature type="region of interest" description="Disordered" evidence="2">
    <location>
        <begin position="339"/>
        <end position="363"/>
    </location>
</feature>
<feature type="domain" description="BAT2 N-terminal" evidence="3">
    <location>
        <begin position="13"/>
        <end position="136"/>
    </location>
</feature>
<feature type="compositionally biased region" description="Basic residues" evidence="2">
    <location>
        <begin position="975"/>
        <end position="987"/>
    </location>
</feature>
<feature type="compositionally biased region" description="Low complexity" evidence="2">
    <location>
        <begin position="573"/>
        <end position="584"/>
    </location>
</feature>
<feature type="compositionally biased region" description="Basic and acidic residues" evidence="2">
    <location>
        <begin position="451"/>
        <end position="462"/>
    </location>
</feature>
<reference evidence="4" key="1">
    <citation type="submission" date="2022-02" db="EMBL/GenBank/DDBJ databases">
        <authorList>
            <person name="Henning P.M."/>
            <person name="McCubbin A.G."/>
            <person name="Shore J.S."/>
        </authorList>
    </citation>
    <scope>NUCLEOTIDE SEQUENCE</scope>
    <source>
        <strain evidence="4">F60SS</strain>
        <tissue evidence="4">Leaves</tissue>
    </source>
</reference>
<feature type="compositionally biased region" description="Polar residues" evidence="2">
    <location>
        <begin position="221"/>
        <end position="243"/>
    </location>
</feature>
<feature type="compositionally biased region" description="Basic and acidic residues" evidence="2">
    <location>
        <begin position="1400"/>
        <end position="1441"/>
    </location>
</feature>
<feature type="compositionally biased region" description="Polar residues" evidence="2">
    <location>
        <begin position="1188"/>
        <end position="1199"/>
    </location>
</feature>
<sequence>MTSSMLTGERRWASARRGGMTVLGKVAVPKPINLPSQRLENHGLDPNVEIVPKGTHSWGSRSSSSTSNAWGSSTLSPNTDGGMGSPSHLSGRPSSGGSGTRPSTAGSDKSHEPIASAWGANSRPSSASGTLASNQTSLTSLRPRSADTRPGSSQLSRFAEPLSDNSATWAASGMAEKQGDTSSKNDEFSLSSGDFPTLGSEKETSTKNSESQEHGPYGRPGSSSGVTSGKESIGNSIGDTPSIANVKGGTEHSWRRDNFPYGEEGTRPGMEKWHAENQLYHNSSIPPQHYDGWHGGPPVNNHPGGWYRGPPGGPPFGAPVPSGAFPMEPFPYYRPQIPPGALANPQTVPPPGAGPRGPHPKNGDMYRPHMHDAYMRPGMPLRPGFYPGPVPYEGYYGPPMGFCNSNERDIPFMGMPVPPASYNRFPGQNAPDPGNSNGRSSGYGPTGKAMIGEHVESGHSQDARGPYRVLLKHHDDGWEGNTEEQKWDDAMITKSSDSPKVDHPSKSSWEKCERKTDDKKEKEMGRRRMAHGEEVYSRSVYENPVKPKSPEGVGNLRTSDDAAIKKPPTMEHSASAFAEASSVSRDSSLIQKIEGLNAKARASDGRHDVKYVSAKEEPKRKLQTGNVMSNQLANEAVTVSVSSDQTHVSGVVHAHEKCNSVETENFELTGASRMPTTRRSTHGMRGRADHQSKGRFNVQEPEGWRKRSNGQDHTSAEAAEMSRAYPPERDDGDSVPNNSDPTDTLAQRAKLKELAKQRLKQREKEEEERTRDQKAKALAKLEELNRRTLVGEGVTQLSETAAVAVSENKPEESSSSTEIGSRSIAANLTVGATPSAVAENRVIRVEKSTTVPNEGQKVTPKTTSIDSVEVHGQSEPLQQDVGNIDVATDSIAPLVHDNGAFKQKRGGYRQKQNSLLRNNSNGKLISSSTTEVSKSAHDVVVNATAPAEDVANDTASNCESIRPVSPSVMVEASVHHRKKNRGGKNKHKAESSSSTVSPVTVSKEPTVLDTSVESGKAETSGPVSDPSSVQSSSKSKDANEVLEKHLPIPNDDVHTRPNHQWKSQHSRRLPRNPQANKSSERSQNNDAVFWAPVRPQNKAEASDETTQKMVVEAASSSIKSDQQVQNNPRNKRAEMERYVPKPVAKEMAQQVSSHQAVTTTINQSTPDESVIKGESGSHGAETVGAATSGMSKTLSTIDSLNGDGRQSKAGKGHGSWRQRGSVEANFSSNVGRNIQKSVEHYQPQNPDASSVKEQSSCSDEWNASDGWNMPEYCDASMSTISVPKDHSVTARGKRQQHKGHRSTGYNHDPDDKRVNRLDSEKVNVPTTTSEMHQPDLLPTTKDNRAFGERPTSHWQPKSQAHSTPNQRGSRSNSGQNVASEIGKGNKRDTTPQIGVPQPAHPDRELGAVKAKSYRDQSSYEKGDSEEAPNERQHEAKRERKIAPHKGRPGSPLEPPSSADFRNDHRAASGFRKNGNQNSRFGRESESHGDWSGSGKDNKQHNVPANRERQKHNTHFEYQPVAPLNSNKANSFDASKDGSFNSGSRFRERSNSNSRRGGSNFYGRQTGNARVDATYD</sequence>
<feature type="region of interest" description="Disordered" evidence="2">
    <location>
        <begin position="423"/>
        <end position="587"/>
    </location>
</feature>
<dbReference type="Pfam" id="PF07001">
    <property type="entry name" value="BAT2_N"/>
    <property type="match status" value="1"/>
</dbReference>
<dbReference type="EMBL" id="JAKUCV010003092">
    <property type="protein sequence ID" value="KAJ4840191.1"/>
    <property type="molecule type" value="Genomic_DNA"/>
</dbReference>
<evidence type="ECO:0000313" key="5">
    <source>
        <dbReference type="Proteomes" id="UP001141552"/>
    </source>
</evidence>
<feature type="region of interest" description="Disordered" evidence="2">
    <location>
        <begin position="660"/>
        <end position="820"/>
    </location>
</feature>
<feature type="compositionally biased region" description="Polar residues" evidence="2">
    <location>
        <begin position="1236"/>
        <end position="1261"/>
    </location>
</feature>
<feature type="compositionally biased region" description="Basic and acidic residues" evidence="2">
    <location>
        <begin position="249"/>
        <end position="263"/>
    </location>
</feature>
<feature type="compositionally biased region" description="Polar residues" evidence="2">
    <location>
        <begin position="1073"/>
        <end position="1086"/>
    </location>
</feature>
<feature type="region of interest" description="Disordered" evidence="2">
    <location>
        <begin position="34"/>
        <end position="263"/>
    </location>
</feature>
<feature type="compositionally biased region" description="Polar residues" evidence="2">
    <location>
        <begin position="735"/>
        <end position="745"/>
    </location>
</feature>
<feature type="compositionally biased region" description="Polar residues" evidence="2">
    <location>
        <begin position="122"/>
        <end position="142"/>
    </location>
</feature>
<feature type="compositionally biased region" description="Basic and acidic residues" evidence="2">
    <location>
        <begin position="200"/>
        <end position="213"/>
    </location>
</feature>
<feature type="compositionally biased region" description="Polar residues" evidence="2">
    <location>
        <begin position="1114"/>
        <end position="1128"/>
    </location>
</feature>
<keyword evidence="1" id="KW-0597">Phosphoprotein</keyword>
<feature type="compositionally biased region" description="Basic and acidic residues" evidence="2">
    <location>
        <begin position="177"/>
        <end position="187"/>
    </location>
</feature>
<protein>
    <recommendedName>
        <fullName evidence="3">BAT2 N-terminal domain-containing protein</fullName>
    </recommendedName>
</protein>
<keyword evidence="5" id="KW-1185">Reference proteome</keyword>
<feature type="compositionally biased region" description="Basic and acidic residues" evidence="2">
    <location>
        <begin position="1307"/>
        <end position="1321"/>
    </location>
</feature>
<feature type="compositionally biased region" description="Low complexity" evidence="2">
    <location>
        <begin position="57"/>
        <end position="76"/>
    </location>
</feature>
<evidence type="ECO:0000256" key="2">
    <source>
        <dbReference type="SAM" id="MobiDB-lite"/>
    </source>
</evidence>
<dbReference type="PANTHER" id="PTHR34805:SF1">
    <property type="entry name" value="PROTEIN MODIFIER OF SNC1 1"/>
    <property type="match status" value="1"/>
</dbReference>
<evidence type="ECO:0000256" key="1">
    <source>
        <dbReference type="ARBA" id="ARBA00022553"/>
    </source>
</evidence>
<feature type="compositionally biased region" description="Polar residues" evidence="2">
    <location>
        <begin position="1352"/>
        <end position="1378"/>
    </location>
</feature>
<feature type="compositionally biased region" description="Basic and acidic residues" evidence="2">
    <location>
        <begin position="1341"/>
        <end position="1351"/>
    </location>
</feature>
<feature type="compositionally biased region" description="Basic residues" evidence="2">
    <location>
        <begin position="1291"/>
        <end position="1301"/>
    </location>
</feature>
<dbReference type="PANTHER" id="PTHR34805">
    <property type="entry name" value="PROTEIN MODIFIER OF SNC1 1"/>
    <property type="match status" value="1"/>
</dbReference>
<dbReference type="InterPro" id="IPR009738">
    <property type="entry name" value="BAT2_N"/>
</dbReference>
<evidence type="ECO:0000313" key="4">
    <source>
        <dbReference type="EMBL" id="KAJ4840191.1"/>
    </source>
</evidence>
<feature type="compositionally biased region" description="Basic and acidic residues" evidence="2">
    <location>
        <begin position="472"/>
        <end position="536"/>
    </location>
</feature>
<dbReference type="Proteomes" id="UP001141552">
    <property type="component" value="Unassembled WGS sequence"/>
</dbReference>
<feature type="compositionally biased region" description="Polar residues" evidence="2">
    <location>
        <begin position="1149"/>
        <end position="1167"/>
    </location>
</feature>
<feature type="region of interest" description="Disordered" evidence="2">
    <location>
        <begin position="1236"/>
        <end position="1264"/>
    </location>
</feature>